<dbReference type="GO" id="GO:0005525">
    <property type="term" value="F:GTP binding"/>
    <property type="evidence" value="ECO:0007669"/>
    <property type="project" value="UniProtKB-KW"/>
</dbReference>
<keyword evidence="2" id="KW-0342">GTP-binding</keyword>
<dbReference type="NCBIfam" id="NF009381">
    <property type="entry name" value="PRK12740.1-5"/>
    <property type="match status" value="1"/>
</dbReference>
<dbReference type="Pfam" id="PF22042">
    <property type="entry name" value="EF-G_D2"/>
    <property type="match status" value="1"/>
</dbReference>
<gene>
    <name evidence="5" type="ORF">IAD50_05540</name>
</gene>
<dbReference type="Gene3D" id="2.40.30.10">
    <property type="entry name" value="Translation factors"/>
    <property type="match status" value="1"/>
</dbReference>
<feature type="domain" description="Elongation factor EFG" evidence="3">
    <location>
        <begin position="399"/>
        <end position="487"/>
    </location>
</feature>
<sequence length="500" mass="55338">EMPEELRAQAEEINNNLSEIVAETDDALMEKFFGGEKFTKEEIIRGLKIAINHCTCAPVLLGSAYENIGIKKLMDFIVDYMPSPLERTVLDYTDASGAQKQMKPDPDGHPTLFVYKTIADPFVGRLSLFRVCSGTLKPDTVLYNANKGADERIAQIFVLRGRKQIPVKELVCGDLGAVAKLNVTVTNDTLGSKSNPILLAPTVFPKPQLTLGIAPKARGDEEKISSSLSKLRDEDPVISFYQNAETGQMLISGLGDQHIDVIVNKLKNRYGVSVQLEDPKIPYRETIRKKVSAEGLHKKQSGGAGQYGKVVIEFEPGEKEELEFCERVFGGAVPKQFFPSVEKGLQESVRHGVLAGYPVVHLKATLVDGKYHPVDSKEVAFVSAAKIAFKAGMKQAAPVLLEPVESVKVYIPDRYMGDVIGDLNKRRGRVLGMNPLENGMQEVVAEVPYAELFKYATDLRSMTQARGSFDTEFARYEEVPDNIAQKIIEEAKRHMSEDED</sequence>
<organism evidence="5 6">
    <name type="scientific">Candidatus Egerieisoma faecipullorum</name>
    <dbReference type="NCBI Taxonomy" id="2840963"/>
    <lineage>
        <taxon>Bacteria</taxon>
        <taxon>Bacillati</taxon>
        <taxon>Bacillota</taxon>
        <taxon>Clostridia</taxon>
        <taxon>Eubacteriales</taxon>
        <taxon>Clostridiaceae</taxon>
        <taxon>Clostridiaceae incertae sedis</taxon>
        <taxon>Candidatus Egerieisoma</taxon>
    </lineage>
</organism>
<feature type="domain" description="Translation elongation factor EFG/EF2" evidence="4">
    <location>
        <begin position="280"/>
        <end position="397"/>
    </location>
</feature>
<dbReference type="PANTHER" id="PTHR43261">
    <property type="entry name" value="TRANSLATION ELONGATION FACTOR G-RELATED"/>
    <property type="match status" value="1"/>
</dbReference>
<dbReference type="EMBL" id="DVMM01000112">
    <property type="protein sequence ID" value="HIU29743.1"/>
    <property type="molecule type" value="Genomic_DNA"/>
</dbReference>
<dbReference type="InterPro" id="IPR005517">
    <property type="entry name" value="Transl_elong_EFG/EF2_IV"/>
</dbReference>
<evidence type="ECO:0000313" key="5">
    <source>
        <dbReference type="EMBL" id="HIU29743.1"/>
    </source>
</evidence>
<evidence type="ECO:0000313" key="6">
    <source>
        <dbReference type="Proteomes" id="UP000824089"/>
    </source>
</evidence>
<dbReference type="FunFam" id="3.30.230.10:FF:000003">
    <property type="entry name" value="Elongation factor G"/>
    <property type="match status" value="1"/>
</dbReference>
<dbReference type="CDD" id="cd04088">
    <property type="entry name" value="EFG_mtEFG_II"/>
    <property type="match status" value="1"/>
</dbReference>
<dbReference type="SMART" id="SM00889">
    <property type="entry name" value="EFG_IV"/>
    <property type="match status" value="1"/>
</dbReference>
<dbReference type="InterPro" id="IPR035649">
    <property type="entry name" value="EFG_V"/>
</dbReference>
<dbReference type="SMART" id="SM00838">
    <property type="entry name" value="EFG_C"/>
    <property type="match status" value="1"/>
</dbReference>
<dbReference type="Pfam" id="PF03764">
    <property type="entry name" value="EFG_IV"/>
    <property type="match status" value="1"/>
</dbReference>
<dbReference type="InterPro" id="IPR047872">
    <property type="entry name" value="EFG_IV"/>
</dbReference>
<dbReference type="SUPFAM" id="SSF52540">
    <property type="entry name" value="P-loop containing nucleoside triphosphate hydrolases"/>
    <property type="match status" value="1"/>
</dbReference>
<dbReference type="InterPro" id="IPR020568">
    <property type="entry name" value="Ribosomal_Su5_D2-typ_SF"/>
</dbReference>
<keyword evidence="5" id="KW-0251">Elongation factor</keyword>
<dbReference type="GO" id="GO:0032790">
    <property type="term" value="P:ribosome disassembly"/>
    <property type="evidence" value="ECO:0007669"/>
    <property type="project" value="TreeGrafter"/>
</dbReference>
<proteinExistence type="predicted"/>
<protein>
    <submittedName>
        <fullName evidence="5">Elongation factor G</fullName>
    </submittedName>
</protein>
<dbReference type="InterPro" id="IPR000640">
    <property type="entry name" value="EFG_V-like"/>
</dbReference>
<evidence type="ECO:0000256" key="2">
    <source>
        <dbReference type="ARBA" id="ARBA00023134"/>
    </source>
</evidence>
<keyword evidence="5" id="KW-0648">Protein biosynthesis</keyword>
<dbReference type="CDD" id="cd01434">
    <property type="entry name" value="EFG_mtEFG1_IV"/>
    <property type="match status" value="1"/>
</dbReference>
<dbReference type="InterPro" id="IPR035647">
    <property type="entry name" value="EFG_III/V"/>
</dbReference>
<dbReference type="CDD" id="cd03713">
    <property type="entry name" value="EFG_mtEFG_C"/>
    <property type="match status" value="1"/>
</dbReference>
<dbReference type="SUPFAM" id="SSF50447">
    <property type="entry name" value="Translation proteins"/>
    <property type="match status" value="1"/>
</dbReference>
<dbReference type="InterPro" id="IPR014721">
    <property type="entry name" value="Ribsml_uS5_D2-typ_fold_subgr"/>
</dbReference>
<dbReference type="InterPro" id="IPR041095">
    <property type="entry name" value="EFG_II"/>
</dbReference>
<dbReference type="FunFam" id="3.30.70.240:FF:000001">
    <property type="entry name" value="Elongation factor G"/>
    <property type="match status" value="1"/>
</dbReference>
<accession>A0A9D1I7L0</accession>
<feature type="non-terminal residue" evidence="5">
    <location>
        <position position="1"/>
    </location>
</feature>
<dbReference type="CDD" id="cd16262">
    <property type="entry name" value="EFG_III"/>
    <property type="match status" value="1"/>
</dbReference>
<dbReference type="InterPro" id="IPR053905">
    <property type="entry name" value="EF-G-like_DII"/>
</dbReference>
<dbReference type="InterPro" id="IPR027417">
    <property type="entry name" value="P-loop_NTPase"/>
</dbReference>
<dbReference type="GO" id="GO:0003746">
    <property type="term" value="F:translation elongation factor activity"/>
    <property type="evidence" value="ECO:0007669"/>
    <property type="project" value="UniProtKB-KW"/>
</dbReference>
<dbReference type="Gene3D" id="3.30.70.870">
    <property type="entry name" value="Elongation Factor G (Translational Gtpase), domain 3"/>
    <property type="match status" value="1"/>
</dbReference>
<evidence type="ECO:0000259" key="3">
    <source>
        <dbReference type="SMART" id="SM00838"/>
    </source>
</evidence>
<dbReference type="Gene3D" id="3.30.70.240">
    <property type="match status" value="1"/>
</dbReference>
<name>A0A9D1I7L0_9CLOT</name>
<dbReference type="InterPro" id="IPR009000">
    <property type="entry name" value="Transl_B-barrel_sf"/>
</dbReference>
<dbReference type="Gene3D" id="3.30.230.10">
    <property type="match status" value="1"/>
</dbReference>
<dbReference type="Pfam" id="PF00679">
    <property type="entry name" value="EFG_C"/>
    <property type="match status" value="1"/>
</dbReference>
<evidence type="ECO:0000256" key="1">
    <source>
        <dbReference type="ARBA" id="ARBA00022741"/>
    </source>
</evidence>
<reference evidence="5" key="2">
    <citation type="journal article" date="2021" name="PeerJ">
        <title>Extensive microbial diversity within the chicken gut microbiome revealed by metagenomics and culture.</title>
        <authorList>
            <person name="Gilroy R."/>
            <person name="Ravi A."/>
            <person name="Getino M."/>
            <person name="Pursley I."/>
            <person name="Horton D.L."/>
            <person name="Alikhan N.F."/>
            <person name="Baker D."/>
            <person name="Gharbi K."/>
            <person name="Hall N."/>
            <person name="Watson M."/>
            <person name="Adriaenssens E.M."/>
            <person name="Foster-Nyarko E."/>
            <person name="Jarju S."/>
            <person name="Secka A."/>
            <person name="Antonio M."/>
            <person name="Oren A."/>
            <person name="Chaudhuri R.R."/>
            <person name="La Ragione R."/>
            <person name="Hildebrand F."/>
            <person name="Pallen M.J."/>
        </authorList>
    </citation>
    <scope>NUCLEOTIDE SEQUENCE</scope>
    <source>
        <strain evidence="5">CHK195-4489</strain>
    </source>
</reference>
<dbReference type="AlphaFoldDB" id="A0A9D1I7L0"/>
<keyword evidence="1" id="KW-0547">Nucleotide-binding</keyword>
<dbReference type="PANTHER" id="PTHR43261:SF6">
    <property type="entry name" value="ELONGATION FACTOR G-LIKE PROTEIN"/>
    <property type="match status" value="1"/>
</dbReference>
<dbReference type="Pfam" id="PF14492">
    <property type="entry name" value="EFG_III"/>
    <property type="match status" value="1"/>
</dbReference>
<dbReference type="SUPFAM" id="SSF54980">
    <property type="entry name" value="EF-G C-terminal domain-like"/>
    <property type="match status" value="2"/>
</dbReference>
<evidence type="ECO:0000259" key="4">
    <source>
        <dbReference type="SMART" id="SM00889"/>
    </source>
</evidence>
<reference evidence="5" key="1">
    <citation type="submission" date="2020-10" db="EMBL/GenBank/DDBJ databases">
        <authorList>
            <person name="Gilroy R."/>
        </authorList>
    </citation>
    <scope>NUCLEOTIDE SEQUENCE</scope>
    <source>
        <strain evidence="5">CHK195-4489</strain>
    </source>
</reference>
<dbReference type="InterPro" id="IPR009022">
    <property type="entry name" value="EFG_III"/>
</dbReference>
<dbReference type="Proteomes" id="UP000824089">
    <property type="component" value="Unassembled WGS sequence"/>
</dbReference>
<dbReference type="Gene3D" id="3.40.50.300">
    <property type="entry name" value="P-loop containing nucleotide triphosphate hydrolases"/>
    <property type="match status" value="1"/>
</dbReference>
<comment type="caution">
    <text evidence="5">The sequence shown here is derived from an EMBL/GenBank/DDBJ whole genome shotgun (WGS) entry which is preliminary data.</text>
</comment>
<dbReference type="SUPFAM" id="SSF54211">
    <property type="entry name" value="Ribosomal protein S5 domain 2-like"/>
    <property type="match status" value="1"/>
</dbReference>